<dbReference type="AlphaFoldDB" id="A0A7Z2VWZ8"/>
<protein>
    <submittedName>
        <fullName evidence="6">DUF3372 domain-containing protein</fullName>
    </submittedName>
</protein>
<dbReference type="SUPFAM" id="SSF81296">
    <property type="entry name" value="E set domains"/>
    <property type="match status" value="2"/>
</dbReference>
<dbReference type="SUPFAM" id="SSF51445">
    <property type="entry name" value="(Trans)glycosidases"/>
    <property type="match status" value="1"/>
</dbReference>
<dbReference type="Pfam" id="PF17967">
    <property type="entry name" value="Pullulanase_N2"/>
    <property type="match status" value="1"/>
</dbReference>
<dbReference type="InterPro" id="IPR014756">
    <property type="entry name" value="Ig_E-set"/>
</dbReference>
<dbReference type="Proteomes" id="UP000502415">
    <property type="component" value="Chromosome"/>
</dbReference>
<dbReference type="PANTHER" id="PTHR43002">
    <property type="entry name" value="GLYCOGEN DEBRANCHING ENZYME"/>
    <property type="match status" value="1"/>
</dbReference>
<dbReference type="Gene3D" id="2.60.40.1130">
    <property type="entry name" value="Rab geranylgeranyltransferase alpha-subunit, insert domain"/>
    <property type="match status" value="1"/>
</dbReference>
<dbReference type="InterPro" id="IPR013780">
    <property type="entry name" value="Glyco_hydro_b"/>
</dbReference>
<comment type="similarity">
    <text evidence="1">Belongs to the glycosyl hydrolase 13 family.</text>
</comment>
<evidence type="ECO:0000256" key="1">
    <source>
        <dbReference type="ARBA" id="ARBA00008061"/>
    </source>
</evidence>
<dbReference type="Pfam" id="PF11852">
    <property type="entry name" value="Pullul_strch_C"/>
    <property type="match status" value="1"/>
</dbReference>
<evidence type="ECO:0000259" key="4">
    <source>
        <dbReference type="Pfam" id="PF11852"/>
    </source>
</evidence>
<dbReference type="KEGG" id="mfy:HH212_12765"/>
<dbReference type="EMBL" id="CP051685">
    <property type="protein sequence ID" value="QJE00786.1"/>
    <property type="molecule type" value="Genomic_DNA"/>
</dbReference>
<dbReference type="Pfam" id="PF02922">
    <property type="entry name" value="CBM_48"/>
    <property type="match status" value="1"/>
</dbReference>
<feature type="chain" id="PRO_5030520748" evidence="2">
    <location>
        <begin position="25"/>
        <end position="909"/>
    </location>
</feature>
<dbReference type="GO" id="GO:0004553">
    <property type="term" value="F:hydrolase activity, hydrolyzing O-glycosyl compounds"/>
    <property type="evidence" value="ECO:0007669"/>
    <property type="project" value="InterPro"/>
</dbReference>
<dbReference type="CDD" id="cd02860">
    <property type="entry name" value="E_set_Pullulanase"/>
    <property type="match status" value="1"/>
</dbReference>
<sequence length="909" mass="97271">MIRFPRGAAGAITFSLLAGGGAHAAINPEACDSKAFQIVQHPAAAGFDARAVWLDSRLATWPGAGADGVFKLYHSPIGAIAAPAGGKVEGAAGAVVLQPFKGTLPAAAATRFKYLAAGPLLQVGDADVPALGALHREQLVLVQEDARGIVVAATRLQAAGALDDLYGAAAGLDRLGVSVDGKRTGFTLWAPTAQQAAVCVYDSGRSVVRAVYQMGFDAKTGAWSAALPGDLSGKYYRYAVDVPVDGAGIVRNLVTDPYSISLTTDSKRSYIGRLDAPRLKPQGWDASAAPRTVKNQTDMVVYELHVRDFSINDASVPYEHRGRYAAFTDLRSNGMKHLAALAKNGLTDIHLLPVYDLGSVPETGCAVPSPGGAPDGTAQQALVKKTAQTDCFNWGYDPYHYNAPEGSYASDPANGATRVLEFRQMVDSLHGVGLRVGMDVVFNHTFIAGQNEKSVLDRIVPGYYHRLDAKGAIEQSTCCDNTATENLMMGKLMIDSVTLWATQYKIDSFRFDLMGHQPRAVMERLQRQVNAAAGRNVQLIGEGWNFGEVADGARFVQASQLSLNGSGIGTFNDRTRDAVRGGAAGESGAGLFRQGWINGLVYDPNAQAAKASPADLLKAADLVRAGLAGSIRSYPLQTADDRIRTLEAIDYNGQPAGYAAEPGETVNYVENHDNQTLYDVNVLKLPVATSSQERARVQVLGMAVDAFSQGVAYYHAGIDVLRSKSMDRNSFNSGDWFNRLDWTYRDNYFGTGLPPEQDNGKDYALLKPLLANPALKPQPADIAFARDAFRDLLAVRASSTLFRLPTSDEVKRRLRFFNTGSAQVPTVAAAHLDGRGYDGAGFAGISYFINVDKVGHRVTDPQAVGKRLRLHPVFMAPGAADKRATQATFDSASGAFEIPPRTAVVFVED</sequence>
<dbReference type="InterPro" id="IPR017853">
    <property type="entry name" value="GH"/>
</dbReference>
<dbReference type="Gene3D" id="2.60.40.1180">
    <property type="entry name" value="Golgi alpha-mannosidase II"/>
    <property type="match status" value="1"/>
</dbReference>
<dbReference type="Gene3D" id="3.20.20.80">
    <property type="entry name" value="Glycosidases"/>
    <property type="match status" value="1"/>
</dbReference>
<dbReference type="InterPro" id="IPR024561">
    <property type="entry name" value="Pullul_strch_C"/>
</dbReference>
<accession>A0A7Z2VWZ8</accession>
<keyword evidence="7" id="KW-1185">Reference proteome</keyword>
<evidence type="ECO:0000259" key="5">
    <source>
        <dbReference type="Pfam" id="PF17967"/>
    </source>
</evidence>
<feature type="signal peptide" evidence="2">
    <location>
        <begin position="1"/>
        <end position="24"/>
    </location>
</feature>
<feature type="domain" description="Glycoside hydrolase family 13 N-terminal" evidence="3">
    <location>
        <begin position="175"/>
        <end position="259"/>
    </location>
</feature>
<evidence type="ECO:0000259" key="3">
    <source>
        <dbReference type="Pfam" id="PF02922"/>
    </source>
</evidence>
<dbReference type="InterPro" id="IPR013783">
    <property type="entry name" value="Ig-like_fold"/>
</dbReference>
<dbReference type="RefSeq" id="WP_170202817.1">
    <property type="nucleotide sequence ID" value="NZ_CP051685.1"/>
</dbReference>
<feature type="domain" description="Alpha-1,6-glucosidases pullulanase-type C-terminal" evidence="4">
    <location>
        <begin position="744"/>
        <end position="908"/>
    </location>
</feature>
<evidence type="ECO:0000313" key="6">
    <source>
        <dbReference type="EMBL" id="QJE00786.1"/>
    </source>
</evidence>
<dbReference type="InterPro" id="IPR040671">
    <property type="entry name" value="Pullulanase_N2"/>
</dbReference>
<dbReference type="CDD" id="cd11341">
    <property type="entry name" value="AmyAc_Pullulanase_LD-like"/>
    <property type="match status" value="1"/>
</dbReference>
<proteinExistence type="inferred from homology"/>
<reference evidence="6 7" key="1">
    <citation type="submission" date="2020-04" db="EMBL/GenBank/DDBJ databases">
        <title>Genome sequencing of novel species.</title>
        <authorList>
            <person name="Heo J."/>
            <person name="Kim S.-J."/>
            <person name="Kim J.-S."/>
            <person name="Hong S.-B."/>
            <person name="Kwon S.-W."/>
        </authorList>
    </citation>
    <scope>NUCLEOTIDE SEQUENCE [LARGE SCALE GENOMIC DNA]</scope>
    <source>
        <strain evidence="6 7">GN2-R2</strain>
    </source>
</reference>
<dbReference type="GO" id="GO:0005975">
    <property type="term" value="P:carbohydrate metabolic process"/>
    <property type="evidence" value="ECO:0007669"/>
    <property type="project" value="InterPro"/>
</dbReference>
<name>A0A7Z2VWZ8_9BURK</name>
<dbReference type="InterPro" id="IPR004193">
    <property type="entry name" value="Glyco_hydro_13_N"/>
</dbReference>
<evidence type="ECO:0000313" key="7">
    <source>
        <dbReference type="Proteomes" id="UP000502415"/>
    </source>
</evidence>
<evidence type="ECO:0000256" key="2">
    <source>
        <dbReference type="SAM" id="SignalP"/>
    </source>
</evidence>
<feature type="domain" description="Pullulanase N2" evidence="5">
    <location>
        <begin position="49"/>
        <end position="164"/>
    </location>
</feature>
<dbReference type="Gene3D" id="2.60.40.10">
    <property type="entry name" value="Immunoglobulins"/>
    <property type="match status" value="1"/>
</dbReference>
<dbReference type="SUPFAM" id="SSF51011">
    <property type="entry name" value="Glycosyl hydrolase domain"/>
    <property type="match status" value="1"/>
</dbReference>
<gene>
    <name evidence="6" type="ORF">HH212_12765</name>
</gene>
<organism evidence="6 7">
    <name type="scientific">Massilia forsythiae</name>
    <dbReference type="NCBI Taxonomy" id="2728020"/>
    <lineage>
        <taxon>Bacteria</taxon>
        <taxon>Pseudomonadati</taxon>
        <taxon>Pseudomonadota</taxon>
        <taxon>Betaproteobacteria</taxon>
        <taxon>Burkholderiales</taxon>
        <taxon>Oxalobacteraceae</taxon>
        <taxon>Telluria group</taxon>
        <taxon>Massilia</taxon>
    </lineage>
</organism>
<keyword evidence="2" id="KW-0732">Signal</keyword>